<dbReference type="STRING" id="984262.SGRA_0611"/>
<protein>
    <recommendedName>
        <fullName evidence="1">DUF7793 domain-containing protein</fullName>
    </recommendedName>
</protein>
<dbReference type="InterPro" id="IPR056695">
    <property type="entry name" value="DUF7793"/>
</dbReference>
<keyword evidence="3" id="KW-1185">Reference proteome</keyword>
<evidence type="ECO:0000313" key="2">
    <source>
        <dbReference type="EMBL" id="AFC23350.1"/>
    </source>
</evidence>
<gene>
    <name evidence="2" type="ordered locus">SGRA_0611</name>
</gene>
<dbReference type="Pfam" id="PF25056">
    <property type="entry name" value="DUF7793"/>
    <property type="match status" value="1"/>
</dbReference>
<dbReference type="OrthoDB" id="5509438at2"/>
<organism evidence="2 3">
    <name type="scientific">Saprospira grandis (strain Lewin)</name>
    <dbReference type="NCBI Taxonomy" id="984262"/>
    <lineage>
        <taxon>Bacteria</taxon>
        <taxon>Pseudomonadati</taxon>
        <taxon>Bacteroidota</taxon>
        <taxon>Saprospiria</taxon>
        <taxon>Saprospirales</taxon>
        <taxon>Saprospiraceae</taxon>
        <taxon>Saprospira</taxon>
    </lineage>
</organism>
<dbReference type="KEGG" id="sgn:SGRA_0611"/>
<evidence type="ECO:0000313" key="3">
    <source>
        <dbReference type="Proteomes" id="UP000007519"/>
    </source>
</evidence>
<proteinExistence type="predicted"/>
<dbReference type="PROSITE" id="PS00018">
    <property type="entry name" value="EF_HAND_1"/>
    <property type="match status" value="1"/>
</dbReference>
<dbReference type="EMBL" id="CP002831">
    <property type="protein sequence ID" value="AFC23350.1"/>
    <property type="molecule type" value="Genomic_DNA"/>
</dbReference>
<accession>H6L0C0</accession>
<reference evidence="2 3" key="1">
    <citation type="journal article" date="2012" name="Stand. Genomic Sci.">
        <title>Complete genome sequencing and analysis of Saprospira grandis str. Lewin, a predatory marine bacterium.</title>
        <authorList>
            <person name="Saw J.H."/>
            <person name="Yuryev A."/>
            <person name="Kanbe M."/>
            <person name="Hou S."/>
            <person name="Young A.G."/>
            <person name="Aizawa S."/>
            <person name="Alam M."/>
        </authorList>
    </citation>
    <scope>NUCLEOTIDE SEQUENCE [LARGE SCALE GENOMIC DNA]</scope>
    <source>
        <strain evidence="2 3">Lewin</strain>
    </source>
</reference>
<sequence length="138" mass="15906">MAKKIDEFGQLEYWLLDNGILEIRTVGDKNKSKEISLEEIAYGVEVQQRLLEEEQQKIILLAEMSSMSKLSKSAKDFLKTEEGRKLNDFTLANALLVSNAFSRMLGNMLVGIVKSDYPVRIFSDREEAMKWLLSFRRP</sequence>
<dbReference type="Gene3D" id="3.40.970.30">
    <property type="entry name" value="yp_829618.1 like domains"/>
    <property type="match status" value="1"/>
</dbReference>
<dbReference type="AlphaFoldDB" id="H6L0C0"/>
<evidence type="ECO:0000259" key="1">
    <source>
        <dbReference type="Pfam" id="PF25056"/>
    </source>
</evidence>
<dbReference type="InterPro" id="IPR018247">
    <property type="entry name" value="EF_Hand_1_Ca_BS"/>
</dbReference>
<dbReference type="Proteomes" id="UP000007519">
    <property type="component" value="Chromosome"/>
</dbReference>
<dbReference type="HOGENOM" id="CLU_150683_0_0_10"/>
<name>H6L0C0_SAPGL</name>
<dbReference type="RefSeq" id="WP_014373594.1">
    <property type="nucleotide sequence ID" value="NC_016940.1"/>
</dbReference>
<feature type="domain" description="DUF7793" evidence="1">
    <location>
        <begin position="17"/>
        <end position="135"/>
    </location>
</feature>